<dbReference type="PROSITE" id="PS01315">
    <property type="entry name" value="CDS"/>
    <property type="match status" value="1"/>
</dbReference>
<evidence type="ECO:0000256" key="1">
    <source>
        <dbReference type="ARBA" id="ARBA00001698"/>
    </source>
</evidence>
<evidence type="ECO:0000256" key="6">
    <source>
        <dbReference type="ARBA" id="ARBA00012487"/>
    </source>
</evidence>
<evidence type="ECO:0000256" key="9">
    <source>
        <dbReference type="ARBA" id="ARBA00022516"/>
    </source>
</evidence>
<keyword evidence="15 19" id="KW-0472">Membrane</keyword>
<keyword evidence="12 18" id="KW-0548">Nucleotidyltransferase</keyword>
<keyword evidence="11 18" id="KW-0812">Transmembrane</keyword>
<evidence type="ECO:0000256" key="5">
    <source>
        <dbReference type="ARBA" id="ARBA00010185"/>
    </source>
</evidence>
<evidence type="ECO:0000256" key="14">
    <source>
        <dbReference type="ARBA" id="ARBA00023098"/>
    </source>
</evidence>
<evidence type="ECO:0000313" key="20">
    <source>
        <dbReference type="EMBL" id="OZY84434.1"/>
    </source>
</evidence>
<comment type="catalytic activity">
    <reaction evidence="1 18">
        <text>a 1,2-diacyl-sn-glycero-3-phosphate + CTP + H(+) = a CDP-1,2-diacyl-sn-glycerol + diphosphate</text>
        <dbReference type="Rhea" id="RHEA:16229"/>
        <dbReference type="ChEBI" id="CHEBI:15378"/>
        <dbReference type="ChEBI" id="CHEBI:33019"/>
        <dbReference type="ChEBI" id="CHEBI:37563"/>
        <dbReference type="ChEBI" id="CHEBI:58332"/>
        <dbReference type="ChEBI" id="CHEBI:58608"/>
        <dbReference type="EC" id="2.7.7.41"/>
    </reaction>
</comment>
<feature type="transmembrane region" description="Helical" evidence="19">
    <location>
        <begin position="120"/>
        <end position="140"/>
    </location>
</feature>
<keyword evidence="16" id="KW-0594">Phospholipid biosynthesis</keyword>
<dbReference type="GO" id="GO:0016024">
    <property type="term" value="P:CDP-diacylglycerol biosynthetic process"/>
    <property type="evidence" value="ECO:0007669"/>
    <property type="project" value="UniProtKB-UniPathway"/>
</dbReference>
<keyword evidence="9" id="KW-0444">Lipid biosynthesis</keyword>
<comment type="pathway">
    <text evidence="4">Lipid metabolism.</text>
</comment>
<dbReference type="RefSeq" id="WP_094985500.1">
    <property type="nucleotide sequence ID" value="NZ_NHNI01000002.1"/>
</dbReference>
<sequence length="284" mass="29964">MLKQRVITALVLAIIFITALFGLPAGYFSFFIGAIVLIGAWEWANLAGFSALWQRCLYTLFILLALFVVSVYLGFDGSGSPALDSHAVQQLLVAGCVWWALALLLVQGYPSSALLWGYKASRLVIGLLVLLPTWVALVYVRQHISGAWLVLLLMLIVAVADSGGYFVGKRFGRAKLAPAVSPGKTWEGFAGGFVANCVLALLLSVCLDVSLLLMLALVVPTSLVSVLGDLLESMLKRHAGIKDSGAILPGHGGILDRVDGVTAAAPVFALALLASGAFSTTSGF</sequence>
<evidence type="ECO:0000256" key="19">
    <source>
        <dbReference type="SAM" id="Phobius"/>
    </source>
</evidence>
<dbReference type="InterPro" id="IPR000374">
    <property type="entry name" value="PC_trans"/>
</dbReference>
<feature type="transmembrane region" description="Helical" evidence="19">
    <location>
        <begin position="146"/>
        <end position="167"/>
    </location>
</feature>
<keyword evidence="14" id="KW-0443">Lipid metabolism</keyword>
<evidence type="ECO:0000313" key="21">
    <source>
        <dbReference type="Proteomes" id="UP000216101"/>
    </source>
</evidence>
<keyword evidence="21" id="KW-1185">Reference proteome</keyword>
<keyword evidence="17" id="KW-1208">Phospholipid metabolism</keyword>
<feature type="transmembrane region" description="Helical" evidence="19">
    <location>
        <begin position="211"/>
        <end position="231"/>
    </location>
</feature>
<evidence type="ECO:0000256" key="18">
    <source>
        <dbReference type="RuleBase" id="RU003938"/>
    </source>
</evidence>
<evidence type="ECO:0000256" key="16">
    <source>
        <dbReference type="ARBA" id="ARBA00023209"/>
    </source>
</evidence>
<evidence type="ECO:0000256" key="10">
    <source>
        <dbReference type="ARBA" id="ARBA00022679"/>
    </source>
</evidence>
<evidence type="ECO:0000256" key="12">
    <source>
        <dbReference type="ARBA" id="ARBA00022695"/>
    </source>
</evidence>
<dbReference type="PANTHER" id="PTHR46382">
    <property type="entry name" value="PHOSPHATIDATE CYTIDYLYLTRANSFERASE"/>
    <property type="match status" value="1"/>
</dbReference>
<dbReference type="UniPathway" id="UPA00557">
    <property type="reaction ID" value="UER00614"/>
</dbReference>
<evidence type="ECO:0000256" key="15">
    <source>
        <dbReference type="ARBA" id="ARBA00023136"/>
    </source>
</evidence>
<dbReference type="EC" id="2.7.7.41" evidence="6 18"/>
<feature type="transmembrane region" description="Helical" evidence="19">
    <location>
        <begin position="87"/>
        <end position="108"/>
    </location>
</feature>
<keyword evidence="8" id="KW-1003">Cell membrane</keyword>
<comment type="subcellular location">
    <subcellularLocation>
        <location evidence="2">Cell membrane</location>
        <topology evidence="2">Multi-pass membrane protein</topology>
    </subcellularLocation>
</comment>
<feature type="transmembrane region" description="Helical" evidence="19">
    <location>
        <begin position="56"/>
        <end position="75"/>
    </location>
</feature>
<evidence type="ECO:0000256" key="8">
    <source>
        <dbReference type="ARBA" id="ARBA00022475"/>
    </source>
</evidence>
<evidence type="ECO:0000256" key="11">
    <source>
        <dbReference type="ARBA" id="ARBA00022692"/>
    </source>
</evidence>
<protein>
    <recommendedName>
        <fullName evidence="7 18">Phosphatidate cytidylyltransferase</fullName>
        <ecNumber evidence="6 18">2.7.7.41</ecNumber>
    </recommendedName>
</protein>
<gene>
    <name evidence="20" type="ORF">CBP51_14600</name>
</gene>
<accession>A0A266Q3I0</accession>
<organism evidence="20 21">
    <name type="scientific">Cellvibrio mixtus</name>
    <dbReference type="NCBI Taxonomy" id="39650"/>
    <lineage>
        <taxon>Bacteria</taxon>
        <taxon>Pseudomonadati</taxon>
        <taxon>Pseudomonadota</taxon>
        <taxon>Gammaproteobacteria</taxon>
        <taxon>Cellvibrionales</taxon>
        <taxon>Cellvibrionaceae</taxon>
        <taxon>Cellvibrio</taxon>
    </lineage>
</organism>
<reference evidence="21" key="1">
    <citation type="submission" date="2017-05" db="EMBL/GenBank/DDBJ databases">
        <authorList>
            <person name="Barney B.M."/>
        </authorList>
    </citation>
    <scope>NUCLEOTIDE SEQUENCE [LARGE SCALE GENOMIC DNA]</scope>
    <source>
        <strain evidence="21">PSBB022</strain>
    </source>
</reference>
<feature type="transmembrane region" description="Helical" evidence="19">
    <location>
        <begin position="188"/>
        <end position="205"/>
    </location>
</feature>
<dbReference type="EMBL" id="NHNI01000002">
    <property type="protein sequence ID" value="OZY84434.1"/>
    <property type="molecule type" value="Genomic_DNA"/>
</dbReference>
<feature type="transmembrane region" description="Helical" evidence="19">
    <location>
        <begin position="7"/>
        <end position="24"/>
    </location>
</feature>
<evidence type="ECO:0000256" key="7">
    <source>
        <dbReference type="ARBA" id="ARBA00019373"/>
    </source>
</evidence>
<keyword evidence="10 18" id="KW-0808">Transferase</keyword>
<dbReference type="STRING" id="1209072.GCA_000766945_02138"/>
<dbReference type="PANTHER" id="PTHR46382:SF1">
    <property type="entry name" value="PHOSPHATIDATE CYTIDYLYLTRANSFERASE"/>
    <property type="match status" value="1"/>
</dbReference>
<proteinExistence type="inferred from homology"/>
<comment type="pathway">
    <text evidence="3 18">Phospholipid metabolism; CDP-diacylglycerol biosynthesis; CDP-diacylglycerol from sn-glycerol 3-phosphate: step 3/3.</text>
</comment>
<evidence type="ECO:0000256" key="2">
    <source>
        <dbReference type="ARBA" id="ARBA00004651"/>
    </source>
</evidence>
<dbReference type="AlphaFoldDB" id="A0A266Q3I0"/>
<evidence type="ECO:0000256" key="17">
    <source>
        <dbReference type="ARBA" id="ARBA00023264"/>
    </source>
</evidence>
<evidence type="ECO:0000256" key="3">
    <source>
        <dbReference type="ARBA" id="ARBA00005119"/>
    </source>
</evidence>
<evidence type="ECO:0000256" key="13">
    <source>
        <dbReference type="ARBA" id="ARBA00022989"/>
    </source>
</evidence>
<evidence type="ECO:0000256" key="4">
    <source>
        <dbReference type="ARBA" id="ARBA00005189"/>
    </source>
</evidence>
<dbReference type="GO" id="GO:0005886">
    <property type="term" value="C:plasma membrane"/>
    <property type="evidence" value="ECO:0007669"/>
    <property type="project" value="UniProtKB-SubCell"/>
</dbReference>
<name>A0A266Q3I0_9GAMM</name>
<comment type="similarity">
    <text evidence="5 18">Belongs to the CDS family.</text>
</comment>
<dbReference type="GO" id="GO:0004605">
    <property type="term" value="F:phosphatidate cytidylyltransferase activity"/>
    <property type="evidence" value="ECO:0007669"/>
    <property type="project" value="UniProtKB-EC"/>
</dbReference>
<dbReference type="Pfam" id="PF01148">
    <property type="entry name" value="CTP_transf_1"/>
    <property type="match status" value="1"/>
</dbReference>
<dbReference type="Proteomes" id="UP000216101">
    <property type="component" value="Unassembled WGS sequence"/>
</dbReference>
<keyword evidence="13 19" id="KW-1133">Transmembrane helix</keyword>
<comment type="caution">
    <text evidence="20">The sequence shown here is derived from an EMBL/GenBank/DDBJ whole genome shotgun (WGS) entry which is preliminary data.</text>
</comment>